<dbReference type="InterPro" id="IPR036877">
    <property type="entry name" value="SUI1_dom_sf"/>
</dbReference>
<keyword evidence="6" id="KW-0396">Initiation factor</keyword>
<dbReference type="InterPro" id="IPR050318">
    <property type="entry name" value="DENR/SUI1_TIF"/>
</dbReference>
<reference evidence="6" key="1">
    <citation type="submission" date="2012-04" db="EMBL/GenBank/DDBJ databases">
        <authorList>
            <person name="Borisov I.G."/>
            <person name="Ivanikova N.V."/>
            <person name="Pinevich A.V."/>
        </authorList>
    </citation>
    <scope>NUCLEOTIDE SEQUENCE [LARGE SCALE GENOMIC DNA]</scope>
    <source>
        <strain evidence="6">CALU 1027</strain>
    </source>
</reference>
<dbReference type="PIRSF" id="PIRSF037511">
    <property type="entry name" value="Transl_init_SUI1_pro"/>
    <property type="match status" value="1"/>
</dbReference>
<protein>
    <submittedName>
        <fullName evidence="6">Translation initiation factor Sui1</fullName>
    </submittedName>
</protein>
<name>A0A0M2PS92_PROHO</name>
<dbReference type="OrthoDB" id="9792915at2"/>
<dbReference type="NCBIfam" id="NF005669">
    <property type="entry name" value="PRK07451.1"/>
    <property type="match status" value="1"/>
</dbReference>
<dbReference type="PROSITE" id="PS50296">
    <property type="entry name" value="SUI1"/>
    <property type="match status" value="1"/>
</dbReference>
<proteinExistence type="inferred from homology"/>
<dbReference type="eggNOG" id="COG0023">
    <property type="taxonomic scope" value="Bacteria"/>
</dbReference>
<dbReference type="CDD" id="cd11567">
    <property type="entry name" value="YciH_like"/>
    <property type="match status" value="1"/>
</dbReference>
<sequence>MAAKRKSSGDGVAYREFGSTEAAFDRPTLELPPQQQDLRLQASRKGRGGKTVTVITGFQSKPDTLKALLKTLKGQCGSGGSVKDQTLEIQGDHRSQLLAALVTLGYKAKISGG</sequence>
<evidence type="ECO:0000313" key="7">
    <source>
        <dbReference type="Proteomes" id="UP000034681"/>
    </source>
</evidence>
<evidence type="ECO:0000256" key="2">
    <source>
        <dbReference type="ARBA" id="ARBA00022845"/>
    </source>
</evidence>
<feature type="region of interest" description="Disordered" evidence="4">
    <location>
        <begin position="1"/>
        <end position="35"/>
    </location>
</feature>
<dbReference type="GO" id="GO:0001731">
    <property type="term" value="P:formation of translation preinitiation complex"/>
    <property type="evidence" value="ECO:0007669"/>
    <property type="project" value="TreeGrafter"/>
</dbReference>
<keyword evidence="7" id="KW-1185">Reference proteome</keyword>
<dbReference type="AlphaFoldDB" id="A0A0M2PS92"/>
<dbReference type="Proteomes" id="UP000034681">
    <property type="component" value="Unassembled WGS sequence"/>
</dbReference>
<dbReference type="STRING" id="317619.GCA_000332315_02320"/>
<evidence type="ECO:0000256" key="4">
    <source>
        <dbReference type="SAM" id="MobiDB-lite"/>
    </source>
</evidence>
<accession>A0A0M2PS92</accession>
<evidence type="ECO:0000313" key="6">
    <source>
        <dbReference type="EMBL" id="KKI99390.1"/>
    </source>
</evidence>
<dbReference type="PANTHER" id="PTHR12789">
    <property type="entry name" value="DENSITY-REGULATED PROTEIN HOMOLOG"/>
    <property type="match status" value="1"/>
</dbReference>
<evidence type="ECO:0000259" key="5">
    <source>
        <dbReference type="PROSITE" id="PS50296"/>
    </source>
</evidence>
<comment type="caution">
    <text evidence="6">The sequence shown here is derived from an EMBL/GenBank/DDBJ whole genome shotgun (WGS) entry which is preliminary data.</text>
</comment>
<dbReference type="GO" id="GO:0003743">
    <property type="term" value="F:translation initiation factor activity"/>
    <property type="evidence" value="ECO:0007669"/>
    <property type="project" value="UniProtKB-KW"/>
</dbReference>
<dbReference type="PANTHER" id="PTHR12789:SF0">
    <property type="entry name" value="DENSITY-REGULATED PROTEIN"/>
    <property type="match status" value="1"/>
</dbReference>
<dbReference type="Gene3D" id="3.30.780.10">
    <property type="entry name" value="SUI1-like domain"/>
    <property type="match status" value="1"/>
</dbReference>
<dbReference type="Pfam" id="PF01253">
    <property type="entry name" value="SUI1"/>
    <property type="match status" value="1"/>
</dbReference>
<dbReference type="GO" id="GO:0003729">
    <property type="term" value="F:mRNA binding"/>
    <property type="evidence" value="ECO:0007669"/>
    <property type="project" value="TreeGrafter"/>
</dbReference>
<keyword evidence="3" id="KW-0648">Protein biosynthesis</keyword>
<dbReference type="InterPro" id="IPR001950">
    <property type="entry name" value="SUI1"/>
</dbReference>
<keyword evidence="2" id="KW-0810">Translation regulation</keyword>
<dbReference type="GO" id="GO:0002188">
    <property type="term" value="P:translation reinitiation"/>
    <property type="evidence" value="ECO:0007669"/>
    <property type="project" value="TreeGrafter"/>
</dbReference>
<evidence type="ECO:0000256" key="1">
    <source>
        <dbReference type="ARBA" id="ARBA00005422"/>
    </source>
</evidence>
<organism evidence="6 7">
    <name type="scientific">Prochlorothrix hollandica PCC 9006 = CALU 1027</name>
    <dbReference type="NCBI Taxonomy" id="317619"/>
    <lineage>
        <taxon>Bacteria</taxon>
        <taxon>Bacillati</taxon>
        <taxon>Cyanobacteriota</taxon>
        <taxon>Cyanophyceae</taxon>
        <taxon>Prochlorotrichales</taxon>
        <taxon>Prochlorotrichaceae</taxon>
        <taxon>Prochlorothrix</taxon>
    </lineage>
</organism>
<gene>
    <name evidence="6" type="ORF">PROH_15760</name>
</gene>
<dbReference type="RefSeq" id="WP_017712711.1">
    <property type="nucleotide sequence ID" value="NZ_KB235937.1"/>
</dbReference>
<evidence type="ECO:0000256" key="3">
    <source>
        <dbReference type="ARBA" id="ARBA00022917"/>
    </source>
</evidence>
<dbReference type="InterPro" id="IPR005872">
    <property type="entry name" value="SUI1_arc_bac"/>
</dbReference>
<dbReference type="SUPFAM" id="SSF55159">
    <property type="entry name" value="eIF1-like"/>
    <property type="match status" value="1"/>
</dbReference>
<comment type="similarity">
    <text evidence="1">Belongs to the SUI1 family.</text>
</comment>
<dbReference type="GO" id="GO:0006417">
    <property type="term" value="P:regulation of translation"/>
    <property type="evidence" value="ECO:0007669"/>
    <property type="project" value="UniProtKB-KW"/>
</dbReference>
<dbReference type="EMBL" id="AJTX02000006">
    <property type="protein sequence ID" value="KKI99390.1"/>
    <property type="molecule type" value="Genomic_DNA"/>
</dbReference>
<feature type="domain" description="SUI1" evidence="5">
    <location>
        <begin position="45"/>
        <end position="105"/>
    </location>
</feature>